<organism evidence="1 2">
    <name type="scientific">Fibrisoma montanum</name>
    <dbReference type="NCBI Taxonomy" id="2305895"/>
    <lineage>
        <taxon>Bacteria</taxon>
        <taxon>Pseudomonadati</taxon>
        <taxon>Bacteroidota</taxon>
        <taxon>Cytophagia</taxon>
        <taxon>Cytophagales</taxon>
        <taxon>Spirosomataceae</taxon>
        <taxon>Fibrisoma</taxon>
    </lineage>
</organism>
<reference evidence="1 2" key="1">
    <citation type="submission" date="2018-08" db="EMBL/GenBank/DDBJ databases">
        <title>Fibrisoma montanum sp. nov., isolated from Danxia mountain soil.</title>
        <authorList>
            <person name="Huang Y."/>
        </authorList>
    </citation>
    <scope>NUCLEOTIDE SEQUENCE [LARGE SCALE GENOMIC DNA]</scope>
    <source>
        <strain evidence="1 2">HYT19</strain>
    </source>
</reference>
<gene>
    <name evidence="1" type="ORF">DYU11_10725</name>
</gene>
<comment type="caution">
    <text evidence="1">The sequence shown here is derived from an EMBL/GenBank/DDBJ whole genome shotgun (WGS) entry which is preliminary data.</text>
</comment>
<evidence type="ECO:0000313" key="2">
    <source>
        <dbReference type="Proteomes" id="UP000283523"/>
    </source>
</evidence>
<proteinExistence type="predicted"/>
<dbReference type="EMBL" id="QXED01000003">
    <property type="protein sequence ID" value="RIV23465.1"/>
    <property type="molecule type" value="Genomic_DNA"/>
</dbReference>
<name>A0A418MAR9_9BACT</name>
<sequence length="71" mass="8475">MIQQAIHLRLTDRLDKLKPVDVYTIRRRKGRSAFTPAGWLLLFQKQWPDWFYDGRNRGISWSGQILYGKPN</sequence>
<dbReference type="AlphaFoldDB" id="A0A418MAR9"/>
<evidence type="ECO:0000313" key="1">
    <source>
        <dbReference type="EMBL" id="RIV23465.1"/>
    </source>
</evidence>
<protein>
    <submittedName>
        <fullName evidence="1">Uncharacterized protein</fullName>
    </submittedName>
</protein>
<keyword evidence="2" id="KW-1185">Reference proteome</keyword>
<dbReference type="Proteomes" id="UP000283523">
    <property type="component" value="Unassembled WGS sequence"/>
</dbReference>
<accession>A0A418MAR9</accession>